<feature type="domain" description="TonB-dependent receptor plug" evidence="5">
    <location>
        <begin position="125"/>
        <end position="211"/>
    </location>
</feature>
<dbReference type="InterPro" id="IPR008969">
    <property type="entry name" value="CarboxyPept-like_regulatory"/>
</dbReference>
<dbReference type="RefSeq" id="WP_167208985.1">
    <property type="nucleotide sequence ID" value="NZ_CP050063.1"/>
</dbReference>
<dbReference type="InterPro" id="IPR036942">
    <property type="entry name" value="Beta-barrel_TonB_sf"/>
</dbReference>
<dbReference type="SUPFAM" id="SSF49464">
    <property type="entry name" value="Carboxypeptidase regulatory domain-like"/>
    <property type="match status" value="1"/>
</dbReference>
<sequence length="997" mass="110942">MKRIYRYLSCLLLFCQVVAVAQKKAPAPMVIKSIITDENGKPIPNATIYGNEGIAVSRTDASGQFTIAIPTLGDLLIEAPGFESAVFKPGDYSNQEKLTLTPSPFLFGQRDVINVAFSKIKKGNLVNAVSVLNTDELRQFDNTQSISSALTGLIPGMLGSSNVRGIGSPMFVVDGLPRDVSTLNLSEVAQISVLKDINSAILYGNDAVNGVVLVTTKRGQAYKKQINATAFYGISRPSALPEYLSSADYMELYNEARVNDGLSVQYSPAVIQNFRTGNTYRYPSVDYYSGDYLKKLRPFSRAMVDFSGGNNVATYYANAGWTQTGSLYNFGEGKSMKSNVFNVRGNIDLRISPWIKTALDAVFVLNDNAQPQGSFFANAATLRPNLYSPLIPISLIDPENALLKARKNDVDGTYLIGGTAAYLTSPIASGYAGGQNEQLQRVFSFNNRIDFDLSRSIPGLAFHTNLSFDFLTLYDQFISNSYAAYEPTWSDKEDRIVSLKKYGEDVRSGTQNVGNASYRRRIGFYGLLDYTNTVNDVHQITGSLLAYLTSDKTQSDIQGNKNANLGLRLGYGFKNKYLVDFSSAFVNSVKLPEGNRTAFSPSLGLAWVMSSEGFMSSLSFINYLKVRMSAGLLNSDNGISSFFNYDERYTTSGSYSWYEGTRSRTGVVAQNGGNANLAFEKRKELNIGFQSMLFGNRLSLDANVFTSLYFDQITRPQSIYPSYFSSFIPYQNFESSTYKGAELGLSYRENWGDFKLVVGANVLYADSKVKKRDELYASSNRNRTDQPVDARFGLVSEGFFNSRSDIDSHEPQAFGTIKPGDLKYKDQNGDGVIDANDEVRIGRWQAPWSYGLNLRLSYKNLTLFARGNGRMGADGELSNNYFWVDGDDKYSTFVLNRWTEATQATATFPRLSSIANTNNYRSSNFWLYRDNYFTIDRVQLTYSVPVELSNKLNMKGFSIFADASNLVMISKYRQFKELNIGTETQYRSYSLGLNISF</sequence>
<comment type="subcellular location">
    <subcellularLocation>
        <location evidence="1">Cell outer membrane</location>
    </subcellularLocation>
</comment>
<dbReference type="Pfam" id="PF07715">
    <property type="entry name" value="Plug"/>
    <property type="match status" value="1"/>
</dbReference>
<feature type="signal peptide" evidence="4">
    <location>
        <begin position="1"/>
        <end position="21"/>
    </location>
</feature>
<evidence type="ECO:0000256" key="4">
    <source>
        <dbReference type="SAM" id="SignalP"/>
    </source>
</evidence>
<accession>A0A6G9AMI0</accession>
<dbReference type="InterPro" id="IPR037066">
    <property type="entry name" value="Plug_dom_sf"/>
</dbReference>
<gene>
    <name evidence="6" type="ORF">G8759_14155</name>
</gene>
<dbReference type="InterPro" id="IPR023996">
    <property type="entry name" value="TonB-dep_OMP_SusC/RagA"/>
</dbReference>
<organism evidence="6 7">
    <name type="scientific">Spirosoma aureum</name>
    <dbReference type="NCBI Taxonomy" id="2692134"/>
    <lineage>
        <taxon>Bacteria</taxon>
        <taxon>Pseudomonadati</taxon>
        <taxon>Bacteroidota</taxon>
        <taxon>Cytophagia</taxon>
        <taxon>Cytophagales</taxon>
        <taxon>Cytophagaceae</taxon>
        <taxon>Spirosoma</taxon>
    </lineage>
</organism>
<dbReference type="NCBIfam" id="TIGR04056">
    <property type="entry name" value="OMP_RagA_SusC"/>
    <property type="match status" value="1"/>
</dbReference>
<keyword evidence="7" id="KW-1185">Reference proteome</keyword>
<dbReference type="GO" id="GO:0009279">
    <property type="term" value="C:cell outer membrane"/>
    <property type="evidence" value="ECO:0007669"/>
    <property type="project" value="UniProtKB-SubCell"/>
</dbReference>
<dbReference type="InterPro" id="IPR012910">
    <property type="entry name" value="Plug_dom"/>
</dbReference>
<evidence type="ECO:0000313" key="7">
    <source>
        <dbReference type="Proteomes" id="UP000501802"/>
    </source>
</evidence>
<dbReference type="KEGG" id="spib:G8759_14155"/>
<evidence type="ECO:0000256" key="3">
    <source>
        <dbReference type="ARBA" id="ARBA00023237"/>
    </source>
</evidence>
<keyword evidence="4" id="KW-0732">Signal</keyword>
<dbReference type="EMBL" id="CP050063">
    <property type="protein sequence ID" value="QIP13681.1"/>
    <property type="molecule type" value="Genomic_DNA"/>
</dbReference>
<dbReference type="Proteomes" id="UP000501802">
    <property type="component" value="Chromosome"/>
</dbReference>
<dbReference type="AlphaFoldDB" id="A0A6G9AMI0"/>
<name>A0A6G9AMI0_9BACT</name>
<evidence type="ECO:0000259" key="5">
    <source>
        <dbReference type="Pfam" id="PF07715"/>
    </source>
</evidence>
<dbReference type="Gene3D" id="2.40.170.20">
    <property type="entry name" value="TonB-dependent receptor, beta-barrel domain"/>
    <property type="match status" value="1"/>
</dbReference>
<keyword evidence="3" id="KW-0998">Cell outer membrane</keyword>
<reference evidence="6 7" key="1">
    <citation type="submission" date="2020-03" db="EMBL/GenBank/DDBJ databases">
        <authorList>
            <person name="Kim M.K."/>
        </authorList>
    </citation>
    <scope>NUCLEOTIDE SEQUENCE [LARGE SCALE GENOMIC DNA]</scope>
    <source>
        <strain evidence="6 7">BT328</strain>
    </source>
</reference>
<protein>
    <submittedName>
        <fullName evidence="6">SusC/RagA family TonB-linked outer membrane protein</fullName>
    </submittedName>
</protein>
<keyword evidence="2" id="KW-0472">Membrane</keyword>
<dbReference type="Gene3D" id="2.170.130.10">
    <property type="entry name" value="TonB-dependent receptor, plug domain"/>
    <property type="match status" value="1"/>
</dbReference>
<evidence type="ECO:0000256" key="1">
    <source>
        <dbReference type="ARBA" id="ARBA00004442"/>
    </source>
</evidence>
<evidence type="ECO:0000256" key="2">
    <source>
        <dbReference type="ARBA" id="ARBA00023136"/>
    </source>
</evidence>
<dbReference type="SUPFAM" id="SSF56935">
    <property type="entry name" value="Porins"/>
    <property type="match status" value="1"/>
</dbReference>
<evidence type="ECO:0000313" key="6">
    <source>
        <dbReference type="EMBL" id="QIP13681.1"/>
    </source>
</evidence>
<feature type="chain" id="PRO_5026321221" evidence="4">
    <location>
        <begin position="22"/>
        <end position="997"/>
    </location>
</feature>
<proteinExistence type="predicted"/>